<protein>
    <submittedName>
        <fullName evidence="8">Eukaryotic-like serine/threonine-protein kinase</fullName>
        <ecNumber evidence="8">2.7.11.1</ecNumber>
    </submittedName>
</protein>
<evidence type="ECO:0000256" key="6">
    <source>
        <dbReference type="SAM" id="MobiDB-lite"/>
    </source>
</evidence>
<keyword evidence="4 5" id="KW-0067">ATP-binding</keyword>
<sequence>MMLGVRGVLPTPHRGDDMDVGSVVGGYKLLELVGEGGMGTVFRGMDVMLEREVALKLLRPELTHRPDLVKRFQKEAITLARLNHPHIVTLHHMFRDGNRYFMVLEFVRGETLDHLIKRCGPIPWQTAVPLICQALRGLEHAHILKVIHRDIKPSNLILTQTGIVKLMDFGVARMLENNGLTQAGIVVGTLRYMSPEQILGHEIDFRADIYAMGVVLYEMLTGRAPFKRSTNYDLIRAMVEDAPDLPSKFVSPIPKRLEAVVLRALAKSPQDRYQSAGELRSELEDLLNGAVAEPVINERAQVVLGTGHSPEWTSRDDESVHDDEKTRLYTTRSSFRIFNNPAGAISKAATYVRSRTKGVALTAVSFFVVIFLVAFSRHEAPVSAPPVSVETAQSRPVESEHPFPQPRERPGVRVPPPVEASGQASSENAAPAVNQPNHSAASNSLSDNKTISRLERPKASKARTVKRKRGDRGRSSNKGVDGGWKIISE</sequence>
<evidence type="ECO:0000256" key="5">
    <source>
        <dbReference type="PROSITE-ProRule" id="PRU10141"/>
    </source>
</evidence>
<organism evidence="8 9">
    <name type="scientific">Methylocaldum szegediense</name>
    <dbReference type="NCBI Taxonomy" id="73780"/>
    <lineage>
        <taxon>Bacteria</taxon>
        <taxon>Pseudomonadati</taxon>
        <taxon>Pseudomonadota</taxon>
        <taxon>Gammaproteobacteria</taxon>
        <taxon>Methylococcales</taxon>
        <taxon>Methylococcaceae</taxon>
        <taxon>Methylocaldum</taxon>
    </lineage>
</organism>
<evidence type="ECO:0000256" key="2">
    <source>
        <dbReference type="ARBA" id="ARBA00022741"/>
    </source>
</evidence>
<dbReference type="GO" id="GO:0004674">
    <property type="term" value="F:protein serine/threonine kinase activity"/>
    <property type="evidence" value="ECO:0007669"/>
    <property type="project" value="UniProtKB-EC"/>
</dbReference>
<reference evidence="8 9" key="1">
    <citation type="submission" date="2023-03" db="EMBL/GenBank/DDBJ databases">
        <authorList>
            <person name="Pearce D."/>
        </authorList>
    </citation>
    <scope>NUCLEOTIDE SEQUENCE [LARGE SCALE GENOMIC DNA]</scope>
    <source>
        <strain evidence="8">Msz</strain>
    </source>
</reference>
<evidence type="ECO:0000259" key="7">
    <source>
        <dbReference type="SMART" id="SM00220"/>
    </source>
</evidence>
<dbReference type="SUPFAM" id="SSF56112">
    <property type="entry name" value="Protein kinase-like (PK-like)"/>
    <property type="match status" value="1"/>
</dbReference>
<evidence type="ECO:0000313" key="9">
    <source>
        <dbReference type="Proteomes" id="UP001162030"/>
    </source>
</evidence>
<dbReference type="Gene3D" id="3.30.200.20">
    <property type="entry name" value="Phosphorylase Kinase, domain 1"/>
    <property type="match status" value="1"/>
</dbReference>
<dbReference type="Proteomes" id="UP001162030">
    <property type="component" value="Chromosome"/>
</dbReference>
<dbReference type="PANTHER" id="PTHR43289">
    <property type="entry name" value="MITOGEN-ACTIVATED PROTEIN KINASE KINASE KINASE 20-RELATED"/>
    <property type="match status" value="1"/>
</dbReference>
<dbReference type="EMBL" id="OX458333">
    <property type="protein sequence ID" value="CAI8862129.1"/>
    <property type="molecule type" value="Genomic_DNA"/>
</dbReference>
<feature type="domain" description="Protein kinase" evidence="7">
    <location>
        <begin position="27"/>
        <end position="287"/>
    </location>
</feature>
<feature type="binding site" evidence="5">
    <location>
        <position position="56"/>
    </location>
    <ligand>
        <name>ATP</name>
        <dbReference type="ChEBI" id="CHEBI:30616"/>
    </ligand>
</feature>
<dbReference type="SMART" id="SM00220">
    <property type="entry name" value="S_TKc"/>
    <property type="match status" value="1"/>
</dbReference>
<dbReference type="CDD" id="cd14014">
    <property type="entry name" value="STKc_PknB_like"/>
    <property type="match status" value="1"/>
</dbReference>
<feature type="compositionally biased region" description="Basic and acidic residues" evidence="6">
    <location>
        <begin position="397"/>
        <end position="411"/>
    </location>
</feature>
<accession>A0ABN8X8Q5</accession>
<evidence type="ECO:0000256" key="4">
    <source>
        <dbReference type="ARBA" id="ARBA00022840"/>
    </source>
</evidence>
<name>A0ABN8X8Q5_9GAMM</name>
<dbReference type="PROSITE" id="PS00108">
    <property type="entry name" value="PROTEIN_KINASE_ST"/>
    <property type="match status" value="1"/>
</dbReference>
<keyword evidence="1 8" id="KW-0808">Transferase</keyword>
<feature type="compositionally biased region" description="Basic residues" evidence="6">
    <location>
        <begin position="459"/>
        <end position="471"/>
    </location>
</feature>
<evidence type="ECO:0000256" key="1">
    <source>
        <dbReference type="ARBA" id="ARBA00022679"/>
    </source>
</evidence>
<feature type="region of interest" description="Disordered" evidence="6">
    <location>
        <begin position="382"/>
        <end position="489"/>
    </location>
</feature>
<dbReference type="InterPro" id="IPR000719">
    <property type="entry name" value="Prot_kinase_dom"/>
</dbReference>
<keyword evidence="9" id="KW-1185">Reference proteome</keyword>
<evidence type="ECO:0000256" key="3">
    <source>
        <dbReference type="ARBA" id="ARBA00022777"/>
    </source>
</evidence>
<dbReference type="InterPro" id="IPR008271">
    <property type="entry name" value="Ser/Thr_kinase_AS"/>
</dbReference>
<gene>
    <name evidence="8" type="ORF">MSZNOR_2714</name>
</gene>
<proteinExistence type="predicted"/>
<feature type="compositionally biased region" description="Polar residues" evidence="6">
    <location>
        <begin position="422"/>
        <end position="449"/>
    </location>
</feature>
<evidence type="ECO:0000313" key="8">
    <source>
        <dbReference type="EMBL" id="CAI8862129.1"/>
    </source>
</evidence>
<dbReference type="EC" id="2.7.11.1" evidence="8"/>
<dbReference type="Pfam" id="PF00069">
    <property type="entry name" value="Pkinase"/>
    <property type="match status" value="1"/>
</dbReference>
<dbReference type="Gene3D" id="1.10.510.10">
    <property type="entry name" value="Transferase(Phosphotransferase) domain 1"/>
    <property type="match status" value="1"/>
</dbReference>
<keyword evidence="3" id="KW-0418">Kinase</keyword>
<dbReference type="PANTHER" id="PTHR43289:SF30">
    <property type="entry name" value="NON-SPECIFIC SERINE_THREONINE PROTEIN KINASE"/>
    <property type="match status" value="1"/>
</dbReference>
<keyword evidence="2 5" id="KW-0547">Nucleotide-binding</keyword>
<dbReference type="InterPro" id="IPR017441">
    <property type="entry name" value="Protein_kinase_ATP_BS"/>
</dbReference>
<dbReference type="InterPro" id="IPR011009">
    <property type="entry name" value="Kinase-like_dom_sf"/>
</dbReference>
<dbReference type="PROSITE" id="PS00107">
    <property type="entry name" value="PROTEIN_KINASE_ATP"/>
    <property type="match status" value="1"/>
</dbReference>